<dbReference type="NCBIfam" id="NF005545">
    <property type="entry name" value="PRK07208.1-1"/>
    <property type="match status" value="1"/>
</dbReference>
<keyword evidence="1" id="KW-1133">Transmembrane helix</keyword>
<evidence type="ECO:0000256" key="1">
    <source>
        <dbReference type="SAM" id="Phobius"/>
    </source>
</evidence>
<keyword evidence="1" id="KW-0812">Transmembrane</keyword>
<organism evidence="2 3">
    <name type="scientific">Candidatus Nomurabacteria bacterium RIFCSPHIGHO2_02_FULL_37_13</name>
    <dbReference type="NCBI Taxonomy" id="1801750"/>
    <lineage>
        <taxon>Bacteria</taxon>
        <taxon>Candidatus Nomuraibacteriota</taxon>
    </lineage>
</organism>
<protein>
    <submittedName>
        <fullName evidence="2">FAD-dependent oxidoreductase</fullName>
    </submittedName>
</protein>
<dbReference type="Gene3D" id="3.50.50.60">
    <property type="entry name" value="FAD/NAD(P)-binding domain"/>
    <property type="match status" value="1"/>
</dbReference>
<feature type="transmembrane region" description="Helical" evidence="1">
    <location>
        <begin position="107"/>
        <end position="126"/>
    </location>
</feature>
<dbReference type="InterPro" id="IPR036188">
    <property type="entry name" value="FAD/NAD-bd_sf"/>
</dbReference>
<sequence>MKREKIFPVVIIGAGPAGLSAAYELALQNIKTLVLEKDPKYVGGLAKTLNYKGFRFDIGGHRFFSKNKEIENLWNKILGRDLLLKKRLSRIFYRKKFFHYPLQPLNALVNLGFLTAIGVFASYVLARVFPIKNEHSFEDWVVNRFGRRLYTIFFKTYTEKVWGIPCNKISKDWAAQRIRDLSLKELILNAFLGRKKHGEVVKTLTDRFKYPKLGPGMFWWKVKEIIEDHSSSVLLGSPAVSVLHNGKKITSVIVEREGSKINILGDHFISSMPLVELINCLNPKPPSRVLHVAQNLKYRDFLLVVVVIAKKNLFPDQWIYIHDPNVRVGRIQNFKNWSDLMVPKSDLTCLGLEYFCSKKDELWNKADDKIIEIAVKELEFLGFINKTEVLSRKVIRVTEAYPVYDRGYLSKVQIIRKYLQNFTNLQVVGRNGMHKYNNQDHAMMTGLLAARNIMGGKFDLWRVTSDAVYGDERGKGVTVGERLTPKRLG</sequence>
<evidence type="ECO:0000313" key="2">
    <source>
        <dbReference type="EMBL" id="OGI77548.1"/>
    </source>
</evidence>
<dbReference type="PANTHER" id="PTHR21197">
    <property type="entry name" value="UDP-GALACTOPYRANOSE MUTASE"/>
    <property type="match status" value="1"/>
</dbReference>
<dbReference type="Pfam" id="PF13450">
    <property type="entry name" value="NAD_binding_8"/>
    <property type="match status" value="1"/>
</dbReference>
<name>A0A1F6W6J9_9BACT</name>
<accession>A0A1F6W6J9</accession>
<dbReference type="NCBIfam" id="NF005548">
    <property type="entry name" value="PRK07208.1-4"/>
    <property type="match status" value="1"/>
</dbReference>
<evidence type="ECO:0000313" key="3">
    <source>
        <dbReference type="Proteomes" id="UP000178374"/>
    </source>
</evidence>
<reference evidence="2 3" key="1">
    <citation type="journal article" date="2016" name="Nat. Commun.">
        <title>Thousands of microbial genomes shed light on interconnected biogeochemical processes in an aquifer system.</title>
        <authorList>
            <person name="Anantharaman K."/>
            <person name="Brown C.T."/>
            <person name="Hug L.A."/>
            <person name="Sharon I."/>
            <person name="Castelle C.J."/>
            <person name="Probst A.J."/>
            <person name="Thomas B.C."/>
            <person name="Singh A."/>
            <person name="Wilkins M.J."/>
            <person name="Karaoz U."/>
            <person name="Brodie E.L."/>
            <person name="Williams K.H."/>
            <person name="Hubbard S.S."/>
            <person name="Banfield J.F."/>
        </authorList>
    </citation>
    <scope>NUCLEOTIDE SEQUENCE [LARGE SCALE GENOMIC DNA]</scope>
</reference>
<dbReference type="GO" id="GO:0008767">
    <property type="term" value="F:UDP-galactopyranose mutase activity"/>
    <property type="evidence" value="ECO:0007669"/>
    <property type="project" value="TreeGrafter"/>
</dbReference>
<proteinExistence type="predicted"/>
<dbReference type="SUPFAM" id="SSF51971">
    <property type="entry name" value="Nucleotide-binding domain"/>
    <property type="match status" value="1"/>
</dbReference>
<gene>
    <name evidence="2" type="ORF">A3B85_02310</name>
</gene>
<dbReference type="Proteomes" id="UP000178374">
    <property type="component" value="Unassembled WGS sequence"/>
</dbReference>
<comment type="caution">
    <text evidence="2">The sequence shown here is derived from an EMBL/GenBank/DDBJ whole genome shotgun (WGS) entry which is preliminary data.</text>
</comment>
<dbReference type="PANTHER" id="PTHR21197:SF0">
    <property type="entry name" value="UDP-GALACTOPYRANOSE MUTASE"/>
    <property type="match status" value="1"/>
</dbReference>
<dbReference type="EMBL" id="MFUA01000006">
    <property type="protein sequence ID" value="OGI77548.1"/>
    <property type="molecule type" value="Genomic_DNA"/>
</dbReference>
<dbReference type="GO" id="GO:0005829">
    <property type="term" value="C:cytosol"/>
    <property type="evidence" value="ECO:0007669"/>
    <property type="project" value="TreeGrafter"/>
</dbReference>
<dbReference type="STRING" id="1801750.A3B85_02310"/>
<keyword evidence="1" id="KW-0472">Membrane</keyword>
<dbReference type="GO" id="GO:0050660">
    <property type="term" value="F:flavin adenine dinucleotide binding"/>
    <property type="evidence" value="ECO:0007669"/>
    <property type="project" value="TreeGrafter"/>
</dbReference>
<dbReference type="AlphaFoldDB" id="A0A1F6W6J9"/>